<keyword evidence="4" id="KW-1185">Reference proteome</keyword>
<evidence type="ECO:0000313" key="4">
    <source>
        <dbReference type="Proteomes" id="UP000030765"/>
    </source>
</evidence>
<dbReference type="VEuPathDB" id="VectorBase:ASIC003655"/>
<dbReference type="Proteomes" id="UP000030765">
    <property type="component" value="Unassembled WGS sequence"/>
</dbReference>
<proteinExistence type="predicted"/>
<feature type="compositionally biased region" description="Polar residues" evidence="1">
    <location>
        <begin position="50"/>
        <end position="62"/>
    </location>
</feature>
<evidence type="ECO:0000256" key="1">
    <source>
        <dbReference type="SAM" id="MobiDB-lite"/>
    </source>
</evidence>
<dbReference type="EMBL" id="KE524783">
    <property type="protein sequence ID" value="KFB36505.1"/>
    <property type="molecule type" value="Genomic_DNA"/>
</dbReference>
<dbReference type="AlphaFoldDB" id="A0A084VEW1"/>
<feature type="region of interest" description="Disordered" evidence="1">
    <location>
        <begin position="18"/>
        <end position="62"/>
    </location>
</feature>
<feature type="compositionally biased region" description="Basic and acidic residues" evidence="1">
    <location>
        <begin position="24"/>
        <end position="37"/>
    </location>
</feature>
<organism evidence="2">
    <name type="scientific">Anopheles sinensis</name>
    <name type="common">Mosquito</name>
    <dbReference type="NCBI Taxonomy" id="74873"/>
    <lineage>
        <taxon>Eukaryota</taxon>
        <taxon>Metazoa</taxon>
        <taxon>Ecdysozoa</taxon>
        <taxon>Arthropoda</taxon>
        <taxon>Hexapoda</taxon>
        <taxon>Insecta</taxon>
        <taxon>Pterygota</taxon>
        <taxon>Neoptera</taxon>
        <taxon>Endopterygota</taxon>
        <taxon>Diptera</taxon>
        <taxon>Nematocera</taxon>
        <taxon>Culicoidea</taxon>
        <taxon>Culicidae</taxon>
        <taxon>Anophelinae</taxon>
        <taxon>Anopheles</taxon>
    </lineage>
</organism>
<dbReference type="EMBL" id="ATLV01012339">
    <property type="status" value="NOT_ANNOTATED_CDS"/>
    <property type="molecule type" value="Genomic_DNA"/>
</dbReference>
<protein>
    <submittedName>
        <fullName evidence="2 3">Uncharacterized protein</fullName>
    </submittedName>
</protein>
<dbReference type="EnsemblMetazoa" id="ASIC003655-RA">
    <property type="protein sequence ID" value="ASIC003655-PA"/>
    <property type="gene ID" value="ASIC003655"/>
</dbReference>
<reference evidence="2 4" key="1">
    <citation type="journal article" date="2014" name="BMC Genomics">
        <title>Genome sequence of Anopheles sinensis provides insight into genetics basis of mosquito competence for malaria parasites.</title>
        <authorList>
            <person name="Zhou D."/>
            <person name="Zhang D."/>
            <person name="Ding G."/>
            <person name="Shi L."/>
            <person name="Hou Q."/>
            <person name="Ye Y."/>
            <person name="Xu Y."/>
            <person name="Zhou H."/>
            <person name="Xiong C."/>
            <person name="Li S."/>
            <person name="Yu J."/>
            <person name="Hong S."/>
            <person name="Yu X."/>
            <person name="Zou P."/>
            <person name="Chen C."/>
            <person name="Chang X."/>
            <person name="Wang W."/>
            <person name="Lv Y."/>
            <person name="Sun Y."/>
            <person name="Ma L."/>
            <person name="Shen B."/>
            <person name="Zhu C."/>
        </authorList>
    </citation>
    <scope>NUCLEOTIDE SEQUENCE [LARGE SCALE GENOMIC DNA]</scope>
</reference>
<accession>A0A084VEW1</accession>
<gene>
    <name evidence="2" type="ORF">ZHAS_00003655</name>
</gene>
<sequence length="98" mass="10643">MIDDGTVRAGKKCAKCPVTQSIDSPDKPLRRPTRPIDRGPLTGEAEAGYFNQSRPIALNDESNTAKAPTAVLGRGPTTTHVSLWCRFTKYVASLDRSI</sequence>
<name>A0A084VEW1_ANOSI</name>
<evidence type="ECO:0000313" key="2">
    <source>
        <dbReference type="EMBL" id="KFB36505.1"/>
    </source>
</evidence>
<reference evidence="3" key="2">
    <citation type="submission" date="2020-05" db="UniProtKB">
        <authorList>
            <consortium name="EnsemblMetazoa"/>
        </authorList>
    </citation>
    <scope>IDENTIFICATION</scope>
</reference>
<evidence type="ECO:0000313" key="3">
    <source>
        <dbReference type="EnsemblMetazoa" id="ASIC003655-PA"/>
    </source>
</evidence>